<dbReference type="GO" id="GO:0003756">
    <property type="term" value="F:protein disulfide isomerase activity"/>
    <property type="evidence" value="ECO:0007669"/>
    <property type="project" value="TreeGrafter"/>
</dbReference>
<dbReference type="PANTHER" id="PTHR46295:SF1">
    <property type="entry name" value="ENDOPLASMIC RETICULUM RESIDENT PROTEIN 44"/>
    <property type="match status" value="1"/>
</dbReference>
<dbReference type="SMR" id="A0A7I8XJ73"/>
<dbReference type="GO" id="GO:0005793">
    <property type="term" value="C:endoplasmic reticulum-Golgi intermediate compartment"/>
    <property type="evidence" value="ECO:0007669"/>
    <property type="project" value="TreeGrafter"/>
</dbReference>
<feature type="domain" description="Thioredoxin" evidence="3">
    <location>
        <begin position="10"/>
        <end position="125"/>
    </location>
</feature>
<comment type="caution">
    <text evidence="4">The sequence shown here is derived from an EMBL/GenBank/DDBJ whole genome shotgun (WGS) entry which is preliminary data.</text>
</comment>
<dbReference type="Proteomes" id="UP000582659">
    <property type="component" value="Unassembled WGS sequence"/>
</dbReference>
<name>A0A7I8XJ73_BURXY</name>
<evidence type="ECO:0000259" key="3">
    <source>
        <dbReference type="PROSITE" id="PS51352"/>
    </source>
</evidence>
<feature type="region of interest" description="Disordered" evidence="1">
    <location>
        <begin position="340"/>
        <end position="377"/>
    </location>
</feature>
<evidence type="ECO:0000256" key="2">
    <source>
        <dbReference type="SAM" id="SignalP"/>
    </source>
</evidence>
<proteinExistence type="predicted"/>
<organism evidence="4 5">
    <name type="scientific">Bursaphelenchus xylophilus</name>
    <name type="common">Pinewood nematode worm</name>
    <name type="synonym">Aphelenchoides xylophilus</name>
    <dbReference type="NCBI Taxonomy" id="6326"/>
    <lineage>
        <taxon>Eukaryota</taxon>
        <taxon>Metazoa</taxon>
        <taxon>Ecdysozoa</taxon>
        <taxon>Nematoda</taxon>
        <taxon>Chromadorea</taxon>
        <taxon>Rhabditida</taxon>
        <taxon>Tylenchina</taxon>
        <taxon>Tylenchomorpha</taxon>
        <taxon>Aphelenchoidea</taxon>
        <taxon>Aphelenchoididae</taxon>
        <taxon>Bursaphelenchus</taxon>
    </lineage>
</organism>
<dbReference type="OrthoDB" id="294696at2759"/>
<accession>A0A7I8XJ73</accession>
<gene>
    <name evidence="4" type="ORF">BXYJ_LOCUS1773</name>
</gene>
<reference evidence="4" key="1">
    <citation type="submission" date="2020-09" db="EMBL/GenBank/DDBJ databases">
        <authorList>
            <person name="Kikuchi T."/>
        </authorList>
    </citation>
    <scope>NUCLEOTIDE SEQUENCE</scope>
    <source>
        <strain evidence="4">Ka4C1</strain>
    </source>
</reference>
<dbReference type="Proteomes" id="UP000659654">
    <property type="component" value="Unassembled WGS sequence"/>
</dbReference>
<feature type="compositionally biased region" description="Basic and acidic residues" evidence="1">
    <location>
        <begin position="364"/>
        <end position="377"/>
    </location>
</feature>
<evidence type="ECO:0000313" key="4">
    <source>
        <dbReference type="EMBL" id="CAD5210114.1"/>
    </source>
</evidence>
<dbReference type="GO" id="GO:0005789">
    <property type="term" value="C:endoplasmic reticulum membrane"/>
    <property type="evidence" value="ECO:0007669"/>
    <property type="project" value="TreeGrafter"/>
</dbReference>
<dbReference type="AlphaFoldDB" id="A0A7I8XJ73"/>
<dbReference type="InterPro" id="IPR052643">
    <property type="entry name" value="ERP44"/>
</dbReference>
<sequence length="377" mass="43157">MQLGVIFCLFVVGTKADVVILNNENFDGVIANNKLVFVNFYAEWCRFSQILKPIFESASQNFKDNANQVAFGSVDCDKQPVIAQRFKVNKYPTLKLFRHGQLVKKEYRGQRSVDAFTDFIKKQIESTVKHISEEDNLDTLLDGKSRNIIGYFNAPQGEEYNNFQKIASVLRDECHFYIGIGEWSKKKNIAGNHIVFRDRNGEKEFNGPIAGYQHLLDWANSNCVPLIREITFENAEELTEEGIPFLILFRTLGDKKSEEEFASVVLKELGDQKSSVNVLMADGKKFAHPLYHLGKKESDLPVIAIDSFRHMFPFSSFNDIFIPGNLRQFVEDLHSGKLHREYHHGPDKQPAQSPPPESVFNKLKPSDNRYSLLKDEL</sequence>
<keyword evidence="5" id="KW-1185">Reference proteome</keyword>
<keyword evidence="2" id="KW-0732">Signal</keyword>
<feature type="chain" id="PRO_5035385105" evidence="2">
    <location>
        <begin position="17"/>
        <end position="377"/>
    </location>
</feature>
<evidence type="ECO:0000313" key="5">
    <source>
        <dbReference type="Proteomes" id="UP000659654"/>
    </source>
</evidence>
<dbReference type="Gene3D" id="3.40.30.10">
    <property type="entry name" value="Glutaredoxin"/>
    <property type="match status" value="3"/>
</dbReference>
<dbReference type="SUPFAM" id="SSF52833">
    <property type="entry name" value="Thioredoxin-like"/>
    <property type="match status" value="3"/>
</dbReference>
<dbReference type="EMBL" id="CAJFDI010000001">
    <property type="protein sequence ID" value="CAD5210114.1"/>
    <property type="molecule type" value="Genomic_DNA"/>
</dbReference>
<dbReference type="PROSITE" id="PS51352">
    <property type="entry name" value="THIOREDOXIN_2"/>
    <property type="match status" value="1"/>
</dbReference>
<evidence type="ECO:0000256" key="1">
    <source>
        <dbReference type="SAM" id="MobiDB-lite"/>
    </source>
</evidence>
<dbReference type="PANTHER" id="PTHR46295">
    <property type="entry name" value="ENDOPLASMIC RETICULUM RESIDENT PROTEIN 44"/>
    <property type="match status" value="1"/>
</dbReference>
<dbReference type="Pfam" id="PF00085">
    <property type="entry name" value="Thioredoxin"/>
    <property type="match status" value="1"/>
</dbReference>
<dbReference type="Pfam" id="PF13848">
    <property type="entry name" value="Thioredoxin_6"/>
    <property type="match status" value="1"/>
</dbReference>
<dbReference type="EMBL" id="CAJFCV020000001">
    <property type="protein sequence ID" value="CAG9085756.1"/>
    <property type="molecule type" value="Genomic_DNA"/>
</dbReference>
<feature type="signal peptide" evidence="2">
    <location>
        <begin position="1"/>
        <end position="16"/>
    </location>
</feature>
<dbReference type="InterPro" id="IPR013766">
    <property type="entry name" value="Thioredoxin_domain"/>
</dbReference>
<dbReference type="GO" id="GO:0006457">
    <property type="term" value="P:protein folding"/>
    <property type="evidence" value="ECO:0007669"/>
    <property type="project" value="TreeGrafter"/>
</dbReference>
<dbReference type="InterPro" id="IPR036249">
    <property type="entry name" value="Thioredoxin-like_sf"/>
</dbReference>
<protein>
    <submittedName>
        <fullName evidence="4">(pine wood nematode) hypothetical protein</fullName>
    </submittedName>
</protein>